<name>A0A0V1KJI5_9BILA</name>
<comment type="caution">
    <text evidence="2">The sequence shown here is derived from an EMBL/GenBank/DDBJ whole genome shotgun (WGS) entry which is preliminary data.</text>
</comment>
<sequence length="205" mass="23778">MVFIFSVIRRLLPIHCKEKQWECKKCELSPCQQKINLDKMINKMASWRFLKKLSDCSGITSVISMVINGKHGILEVPEPTDCSGITSVNKKSRQVNPVAVSSKYFCERHVSDHNLRSRRIEESQIKKNRKEDLDERGTGPGPEFWTCAHYRPNLWEVEVEERSMGCEERTEEEFRLGGEDKWWQDSSAVRVTPQATFQDLDFLPG</sequence>
<dbReference type="Proteomes" id="UP000054721">
    <property type="component" value="Unassembled WGS sequence"/>
</dbReference>
<evidence type="ECO:0000313" key="2">
    <source>
        <dbReference type="EMBL" id="KRZ47455.1"/>
    </source>
</evidence>
<feature type="region of interest" description="Disordered" evidence="1">
    <location>
        <begin position="117"/>
        <end position="140"/>
    </location>
</feature>
<dbReference type="EMBL" id="JYDW01000777">
    <property type="protein sequence ID" value="KRZ47455.1"/>
    <property type="molecule type" value="Genomic_DNA"/>
</dbReference>
<reference evidence="2 3" key="1">
    <citation type="submission" date="2015-05" db="EMBL/GenBank/DDBJ databases">
        <title>Evolution of Trichinella species and genotypes.</title>
        <authorList>
            <person name="Korhonen P.K."/>
            <person name="Edoardo P."/>
            <person name="Giuseppe L.R."/>
            <person name="Gasser R.B."/>
        </authorList>
    </citation>
    <scope>NUCLEOTIDE SEQUENCE [LARGE SCALE GENOMIC DNA]</scope>
    <source>
        <strain evidence="2">ISS10</strain>
    </source>
</reference>
<accession>A0A0V1KJI5</accession>
<keyword evidence="3" id="KW-1185">Reference proteome</keyword>
<organism evidence="2 3">
    <name type="scientific">Trichinella nativa</name>
    <dbReference type="NCBI Taxonomy" id="6335"/>
    <lineage>
        <taxon>Eukaryota</taxon>
        <taxon>Metazoa</taxon>
        <taxon>Ecdysozoa</taxon>
        <taxon>Nematoda</taxon>
        <taxon>Enoplea</taxon>
        <taxon>Dorylaimia</taxon>
        <taxon>Trichinellida</taxon>
        <taxon>Trichinellidae</taxon>
        <taxon>Trichinella</taxon>
    </lineage>
</organism>
<dbReference type="AlphaFoldDB" id="A0A0V1KJI5"/>
<protein>
    <submittedName>
        <fullName evidence="2">Uncharacterized protein</fullName>
    </submittedName>
</protein>
<evidence type="ECO:0000256" key="1">
    <source>
        <dbReference type="SAM" id="MobiDB-lite"/>
    </source>
</evidence>
<feature type="compositionally biased region" description="Basic and acidic residues" evidence="1">
    <location>
        <begin position="117"/>
        <end position="137"/>
    </location>
</feature>
<evidence type="ECO:0000313" key="3">
    <source>
        <dbReference type="Proteomes" id="UP000054721"/>
    </source>
</evidence>
<gene>
    <name evidence="2" type="ORF">T02_1825</name>
</gene>
<proteinExistence type="predicted"/>